<dbReference type="GO" id="GO:0009847">
    <property type="term" value="P:spore germination"/>
    <property type="evidence" value="ECO:0007669"/>
    <property type="project" value="InterPro"/>
</dbReference>
<dbReference type="Proteomes" id="UP000030595">
    <property type="component" value="Unassembled WGS sequence"/>
</dbReference>
<keyword evidence="7" id="KW-0449">Lipoprotein</keyword>
<dbReference type="Gene3D" id="3.30.300.210">
    <property type="entry name" value="Nutrient germinant receptor protein C, domain 3"/>
    <property type="match status" value="1"/>
</dbReference>
<evidence type="ECO:0000256" key="6">
    <source>
        <dbReference type="ARBA" id="ARBA00023139"/>
    </source>
</evidence>
<evidence type="ECO:0000256" key="4">
    <source>
        <dbReference type="ARBA" id="ARBA00022729"/>
    </source>
</evidence>
<dbReference type="InterPro" id="IPR057336">
    <property type="entry name" value="GerAC_N"/>
</dbReference>
<dbReference type="AlphaFoldDB" id="A0A0A3J8C5"/>
<dbReference type="RefSeq" id="WP_036173919.1">
    <property type="nucleotide sequence ID" value="NZ_AVCZ01000007.1"/>
</dbReference>
<dbReference type="Pfam" id="PF25198">
    <property type="entry name" value="Spore_GerAC_N"/>
    <property type="match status" value="1"/>
</dbReference>
<dbReference type="InterPro" id="IPR038501">
    <property type="entry name" value="Spore_GerAC_C_sf"/>
</dbReference>
<evidence type="ECO:0000256" key="7">
    <source>
        <dbReference type="ARBA" id="ARBA00023288"/>
    </source>
</evidence>
<comment type="similarity">
    <text evidence="2">Belongs to the GerABKC lipoprotein family.</text>
</comment>
<evidence type="ECO:0000256" key="2">
    <source>
        <dbReference type="ARBA" id="ARBA00007886"/>
    </source>
</evidence>
<evidence type="ECO:0000256" key="1">
    <source>
        <dbReference type="ARBA" id="ARBA00004635"/>
    </source>
</evidence>
<keyword evidence="5" id="KW-0472">Membrane</keyword>
<reference evidence="10 11" key="1">
    <citation type="submission" date="2014-02" db="EMBL/GenBank/DDBJ databases">
        <title>Draft genome sequence of Lysinibacillus massiliensis CCUG 49529.</title>
        <authorList>
            <person name="Zhang F."/>
            <person name="Wang G."/>
            <person name="Zhang L."/>
        </authorList>
    </citation>
    <scope>NUCLEOTIDE SEQUENCE [LARGE SCALE GENOMIC DNA]</scope>
    <source>
        <strain evidence="10 11">CCUG 49529</strain>
    </source>
</reference>
<dbReference type="eggNOG" id="ENOG502Z7MM">
    <property type="taxonomic scope" value="Bacteria"/>
</dbReference>
<dbReference type="InterPro" id="IPR046953">
    <property type="entry name" value="Spore_GerAC-like_C"/>
</dbReference>
<evidence type="ECO:0000313" key="11">
    <source>
        <dbReference type="Proteomes" id="UP000030595"/>
    </source>
</evidence>
<dbReference type="Pfam" id="PF05504">
    <property type="entry name" value="Spore_GerAC"/>
    <property type="match status" value="1"/>
</dbReference>
<keyword evidence="3" id="KW-0309">Germination</keyword>
<dbReference type="GO" id="GO:0016020">
    <property type="term" value="C:membrane"/>
    <property type="evidence" value="ECO:0007669"/>
    <property type="project" value="UniProtKB-SubCell"/>
</dbReference>
<accession>A0A0A3J8C5</accession>
<comment type="caution">
    <text evidence="10">The sequence shown here is derived from an EMBL/GenBank/DDBJ whole genome shotgun (WGS) entry which is preliminary data.</text>
</comment>
<sequence>MIRNTLCVLWMISMLLVLSACWDRKEIEERATIVGLAIDIAESGEEVIPLTYPEGTQVPTTDLGRIKVTAQLAVPGQIPLGPSKDGNSSPEDKVWVVEAIGNTMDDAIQGLQQQLAHKVFFGQLQIIILSDKVAKLGIEHINDYLRRRPEIRRTAWMAVNEEDAAKTMQVAPKLEQVPAIYLSTMFEEAVKMGKFPENDLGKFWIHSSNKGYDGFLPYIKVKENNIEISGIAYFSEDKMVGKTEPYQIAYYNGLIGQNPGGAAALVTLSDAESVMFQSTKRKANFEVNLRNGKPHFDIYIEIWGIIREKSSESIHLDDDKIISKIEDIAEKQFEQEMIKLIKETQDKKSDIFGFGEYVRGNLSRYWDNEVETSYKWKEIYKDLSVDIHPTVHIERVGMKAS</sequence>
<keyword evidence="11" id="KW-1185">Reference proteome</keyword>
<feature type="domain" description="Spore germination protein N-terminal" evidence="9">
    <location>
        <begin position="23"/>
        <end position="221"/>
    </location>
</feature>
<dbReference type="PROSITE" id="PS51257">
    <property type="entry name" value="PROKAR_LIPOPROTEIN"/>
    <property type="match status" value="1"/>
</dbReference>
<dbReference type="PANTHER" id="PTHR35789:SF1">
    <property type="entry name" value="SPORE GERMINATION PROTEIN B3"/>
    <property type="match status" value="1"/>
</dbReference>
<dbReference type="OrthoDB" id="9816067at2"/>
<proteinExistence type="inferred from homology"/>
<evidence type="ECO:0000313" key="10">
    <source>
        <dbReference type="EMBL" id="KGR91423.1"/>
    </source>
</evidence>
<evidence type="ECO:0000256" key="5">
    <source>
        <dbReference type="ARBA" id="ARBA00023136"/>
    </source>
</evidence>
<comment type="subcellular location">
    <subcellularLocation>
        <location evidence="1">Membrane</location>
        <topology evidence="1">Lipid-anchor</topology>
    </subcellularLocation>
</comment>
<dbReference type="EMBL" id="JPVQ01000007">
    <property type="protein sequence ID" value="KGR91423.1"/>
    <property type="molecule type" value="Genomic_DNA"/>
</dbReference>
<dbReference type="PANTHER" id="PTHR35789">
    <property type="entry name" value="SPORE GERMINATION PROTEIN B3"/>
    <property type="match status" value="1"/>
</dbReference>
<name>A0A0A3J8C5_9BACL</name>
<organism evidence="10 11">
    <name type="scientific">Ureibacillus massiliensis 4400831 = CIP 108448 = CCUG 49529</name>
    <dbReference type="NCBI Taxonomy" id="1211035"/>
    <lineage>
        <taxon>Bacteria</taxon>
        <taxon>Bacillati</taxon>
        <taxon>Bacillota</taxon>
        <taxon>Bacilli</taxon>
        <taxon>Bacillales</taxon>
        <taxon>Caryophanaceae</taxon>
        <taxon>Ureibacillus</taxon>
    </lineage>
</organism>
<evidence type="ECO:0000259" key="8">
    <source>
        <dbReference type="Pfam" id="PF05504"/>
    </source>
</evidence>
<evidence type="ECO:0000256" key="3">
    <source>
        <dbReference type="ARBA" id="ARBA00022544"/>
    </source>
</evidence>
<dbReference type="NCBIfam" id="TIGR02887">
    <property type="entry name" value="spore_ger_x_C"/>
    <property type="match status" value="1"/>
</dbReference>
<keyword evidence="4" id="KW-0732">Signal</keyword>
<protein>
    <submittedName>
        <fullName evidence="10">Uncharacterized protein</fullName>
    </submittedName>
</protein>
<evidence type="ECO:0000259" key="9">
    <source>
        <dbReference type="Pfam" id="PF25198"/>
    </source>
</evidence>
<gene>
    <name evidence="10" type="ORF">CD30_06290</name>
</gene>
<feature type="domain" description="Spore germination GerAC-like C-terminal" evidence="8">
    <location>
        <begin position="229"/>
        <end position="397"/>
    </location>
</feature>
<keyword evidence="6" id="KW-0564">Palmitate</keyword>
<dbReference type="InterPro" id="IPR008844">
    <property type="entry name" value="Spore_GerAC-like"/>
</dbReference>